<gene>
    <name evidence="3" type="ORF">SPBR_00949</name>
</gene>
<sequence>MDKKQLQVWFQNRRQRDRRATGTMDAAVFNDADLAGLPHQDPFEAPRVRADAADGWLNVADICTAAQADATTRSTCLRLLAGHGVVSQRHGQPWIPFEDGWFLCQRLGLDPAPLVMPGLPAPEEPPNVLKNYLFLSAPLPPAYSVLWWNERAIPYRPQAQTVNATRLVLAMGLQRNVVQNWLAKRTAARTYVRGNNTVQGTYLGLNDALQLCISKRLDVYPVQIIAGECNIVLDDSATATGGV</sequence>
<feature type="DNA-binding region" description="Homeobox" evidence="1">
    <location>
        <begin position="3"/>
        <end position="21"/>
    </location>
</feature>
<feature type="domain" description="Homeobox" evidence="2">
    <location>
        <begin position="1"/>
        <end position="20"/>
    </location>
</feature>
<dbReference type="RefSeq" id="XP_040618602.1">
    <property type="nucleotide sequence ID" value="XM_040759268.1"/>
</dbReference>
<keyword evidence="1" id="KW-0539">Nucleus</keyword>
<evidence type="ECO:0000313" key="3">
    <source>
        <dbReference type="EMBL" id="KIH90592.1"/>
    </source>
</evidence>
<comment type="subcellular location">
    <subcellularLocation>
        <location evidence="1">Nucleus</location>
    </subcellularLocation>
</comment>
<dbReference type="HOGENOM" id="CLU_1143163_0_0_1"/>
<dbReference type="GeneID" id="63674189"/>
<name>A0A0C2J084_9PEZI</name>
<dbReference type="VEuPathDB" id="FungiDB:SPBR_00949"/>
<protein>
    <recommendedName>
        <fullName evidence="2">Homeobox domain-containing protein</fullName>
    </recommendedName>
</protein>
<dbReference type="Proteomes" id="UP000031575">
    <property type="component" value="Unassembled WGS sequence"/>
</dbReference>
<dbReference type="GO" id="GO:0005634">
    <property type="term" value="C:nucleus"/>
    <property type="evidence" value="ECO:0007669"/>
    <property type="project" value="UniProtKB-SubCell"/>
</dbReference>
<dbReference type="InterPro" id="IPR009057">
    <property type="entry name" value="Homeodomain-like_sf"/>
</dbReference>
<evidence type="ECO:0000259" key="2">
    <source>
        <dbReference type="PROSITE" id="PS50071"/>
    </source>
</evidence>
<keyword evidence="4" id="KW-1185">Reference proteome</keyword>
<reference evidence="3 4" key="1">
    <citation type="journal article" date="2014" name="BMC Genomics">
        <title>Comparative genomics of the major fungal agents of human and animal Sporotrichosis: Sporothrix schenckii and Sporothrix brasiliensis.</title>
        <authorList>
            <person name="Teixeira M.M."/>
            <person name="de Almeida L.G."/>
            <person name="Kubitschek-Barreira P."/>
            <person name="Alves F.L."/>
            <person name="Kioshima E.S."/>
            <person name="Abadio A.K."/>
            <person name="Fernandes L."/>
            <person name="Derengowski L.S."/>
            <person name="Ferreira K.S."/>
            <person name="Souza R.C."/>
            <person name="Ruiz J.C."/>
            <person name="de Andrade N.C."/>
            <person name="Paes H.C."/>
            <person name="Nicola A.M."/>
            <person name="Albuquerque P."/>
            <person name="Gerber A.L."/>
            <person name="Martins V.P."/>
            <person name="Peconick L.D."/>
            <person name="Neto A.V."/>
            <person name="Chaucanez C.B."/>
            <person name="Silva P.A."/>
            <person name="Cunha O.L."/>
            <person name="de Oliveira F.F."/>
            <person name="dos Santos T.C."/>
            <person name="Barros A.L."/>
            <person name="Soares M.A."/>
            <person name="de Oliveira L.M."/>
            <person name="Marini M.M."/>
            <person name="Villalobos-Duno H."/>
            <person name="Cunha M.M."/>
            <person name="de Hoog S."/>
            <person name="da Silveira J.F."/>
            <person name="Henrissat B."/>
            <person name="Nino-Vega G.A."/>
            <person name="Cisalpino P.S."/>
            <person name="Mora-Montes H.M."/>
            <person name="Almeida S.R."/>
            <person name="Stajich J.E."/>
            <person name="Lopes-Bezerra L.M."/>
            <person name="Vasconcelos A.T."/>
            <person name="Felipe M.S."/>
        </authorList>
    </citation>
    <scope>NUCLEOTIDE SEQUENCE [LARGE SCALE GENOMIC DNA]</scope>
    <source>
        <strain evidence="3 4">5110</strain>
    </source>
</reference>
<dbReference type="CDD" id="cd00086">
    <property type="entry name" value="homeodomain"/>
    <property type="match status" value="1"/>
</dbReference>
<dbReference type="InterPro" id="IPR036887">
    <property type="entry name" value="HTH_APSES_sf"/>
</dbReference>
<evidence type="ECO:0000313" key="4">
    <source>
        <dbReference type="Proteomes" id="UP000031575"/>
    </source>
</evidence>
<proteinExistence type="predicted"/>
<organism evidence="3 4">
    <name type="scientific">Sporothrix brasiliensis 5110</name>
    <dbReference type="NCBI Taxonomy" id="1398154"/>
    <lineage>
        <taxon>Eukaryota</taxon>
        <taxon>Fungi</taxon>
        <taxon>Dikarya</taxon>
        <taxon>Ascomycota</taxon>
        <taxon>Pezizomycotina</taxon>
        <taxon>Sordariomycetes</taxon>
        <taxon>Sordariomycetidae</taxon>
        <taxon>Ophiostomatales</taxon>
        <taxon>Ophiostomataceae</taxon>
        <taxon>Sporothrix</taxon>
    </lineage>
</organism>
<dbReference type="SUPFAM" id="SSF46689">
    <property type="entry name" value="Homeodomain-like"/>
    <property type="match status" value="1"/>
</dbReference>
<dbReference type="InterPro" id="IPR001356">
    <property type="entry name" value="HD"/>
</dbReference>
<keyword evidence="1" id="KW-0371">Homeobox</keyword>
<dbReference type="OrthoDB" id="10252171at2759"/>
<comment type="caution">
    <text evidence="3">The sequence shown here is derived from an EMBL/GenBank/DDBJ whole genome shotgun (WGS) entry which is preliminary data.</text>
</comment>
<keyword evidence="1" id="KW-0238">DNA-binding</keyword>
<evidence type="ECO:0000256" key="1">
    <source>
        <dbReference type="PROSITE-ProRule" id="PRU00108"/>
    </source>
</evidence>
<accession>A0A0C2J084</accession>
<dbReference type="PROSITE" id="PS50071">
    <property type="entry name" value="HOMEOBOX_2"/>
    <property type="match status" value="1"/>
</dbReference>
<dbReference type="GO" id="GO:0003677">
    <property type="term" value="F:DNA binding"/>
    <property type="evidence" value="ECO:0007669"/>
    <property type="project" value="UniProtKB-UniRule"/>
</dbReference>
<dbReference type="SUPFAM" id="SSF54616">
    <property type="entry name" value="DNA-binding domain of Mlu1-box binding protein MBP1"/>
    <property type="match status" value="1"/>
</dbReference>
<dbReference type="EMBL" id="AWTV01000008">
    <property type="protein sequence ID" value="KIH90592.1"/>
    <property type="molecule type" value="Genomic_DNA"/>
</dbReference>
<dbReference type="AlphaFoldDB" id="A0A0C2J084"/>